<dbReference type="Gene3D" id="3.40.1360.10">
    <property type="match status" value="1"/>
</dbReference>
<dbReference type="CDD" id="cd01029">
    <property type="entry name" value="TOPRIM_primases"/>
    <property type="match status" value="1"/>
</dbReference>
<dbReference type="SUPFAM" id="SSF56731">
    <property type="entry name" value="DNA primase core"/>
    <property type="match status" value="1"/>
</dbReference>
<dbReference type="EMBL" id="LR796179">
    <property type="protein sequence ID" value="CAB4124691.1"/>
    <property type="molecule type" value="Genomic_DNA"/>
</dbReference>
<organism evidence="1">
    <name type="scientific">uncultured Caudovirales phage</name>
    <dbReference type="NCBI Taxonomy" id="2100421"/>
    <lineage>
        <taxon>Viruses</taxon>
        <taxon>Duplodnaviria</taxon>
        <taxon>Heunggongvirae</taxon>
        <taxon>Uroviricota</taxon>
        <taxon>Caudoviricetes</taxon>
        <taxon>Peduoviridae</taxon>
        <taxon>Maltschvirus</taxon>
        <taxon>Maltschvirus maltsch</taxon>
    </lineage>
</organism>
<dbReference type="CDD" id="cd01125">
    <property type="entry name" value="RepA_RSF1010_like"/>
    <property type="match status" value="1"/>
</dbReference>
<gene>
    <name evidence="1" type="ORF">UFOVP65_23</name>
</gene>
<dbReference type="Pfam" id="PF13481">
    <property type="entry name" value="AAA_25"/>
    <property type="match status" value="1"/>
</dbReference>
<dbReference type="InterPro" id="IPR034154">
    <property type="entry name" value="TOPRIM_DnaG/twinkle"/>
</dbReference>
<dbReference type="GO" id="GO:0006260">
    <property type="term" value="P:DNA replication"/>
    <property type="evidence" value="ECO:0007669"/>
    <property type="project" value="InterPro"/>
</dbReference>
<proteinExistence type="predicted"/>
<name>A0A6J5KS09_9CAUD</name>
<dbReference type="InterPro" id="IPR027417">
    <property type="entry name" value="P-loop_NTPase"/>
</dbReference>
<dbReference type="Gene3D" id="3.40.50.300">
    <property type="entry name" value="P-loop containing nucleotide triphosphate hydrolases"/>
    <property type="match status" value="1"/>
</dbReference>
<dbReference type="InterPro" id="IPR036977">
    <property type="entry name" value="DNA_primase_Znf_CHC2"/>
</dbReference>
<sequence>MHYESAESIAKALGNARKSGSGWSCRCPAHDDRNNSLSVSQGKKQNVVVCCHAGCAQDDVINELKIKGLWTTKPKAAPIDSGVAINYDTLGKKGEVSDKPPVVVQPKIVATYPYTDENGVVLYECVRYEPKDFRQRRPLDNGGWVWSLKDVIKVPYNLPMVLLGIRNGDVIYIVEGEKDVEAAKSIGLVATCNPMGADNGSGNKWLKHWGEIFDGAEVVIVPDQDEPGMRHANWVRSTLVGHAANIYIANPTTGKDLADWIGAGAGTTHIEEATKIFDSPGDEQLTTAIEIKPNLFLRVDELIENIKPIDWLIENFVETDSLTLVYGAPSSGKSFLTIDWAMSVATGTKWLGKHDAQQGGAYYIAAEGLNGMSRRFRAWTLGRNISIKGAPLYQSSRGIQVLDEDTVDFMASEIEQIALSTGMPPRIAVIDTVARSFGDGDENSTADMSRFIQIVDDKIRKRFRITVVLVHHSGHEGTRARGSSALRAAVDAEFGVAKDASSNVTIICTKMKEAEIAPDVMLKIRGIPLGIMDAKGHEVTGGLLVESDDLINARVAQRTKDDPILAHEVLAILDRGWLSIRDLQKALDCPKRQAENALSGLRKYGFVGKDAVTQEGKDALSRTGHQLLQNDKPVWQRTGVSNAANNEVSTDIYERLGTPPAHVIANGSAASHLQVLDNWDNDDVL</sequence>
<accession>A0A6J5KS09</accession>
<dbReference type="SUPFAM" id="SSF57783">
    <property type="entry name" value="Zinc beta-ribbon"/>
    <property type="match status" value="1"/>
</dbReference>
<dbReference type="GO" id="GO:0003677">
    <property type="term" value="F:DNA binding"/>
    <property type="evidence" value="ECO:0007669"/>
    <property type="project" value="InterPro"/>
</dbReference>
<dbReference type="Gene3D" id="3.90.580.10">
    <property type="entry name" value="Zinc finger, CHC2-type domain"/>
    <property type="match status" value="1"/>
</dbReference>
<protein>
    <submittedName>
        <fullName evidence="1">Archaeal primase DnaG/twinkle, TOPRIM domain</fullName>
    </submittedName>
</protein>
<dbReference type="InterPro" id="IPR038724">
    <property type="entry name" value="RepA"/>
</dbReference>
<evidence type="ECO:0000313" key="1">
    <source>
        <dbReference type="EMBL" id="CAB4124691.1"/>
    </source>
</evidence>
<reference evidence="1" key="1">
    <citation type="submission" date="2020-04" db="EMBL/GenBank/DDBJ databases">
        <authorList>
            <person name="Chiriac C."/>
            <person name="Salcher M."/>
            <person name="Ghai R."/>
            <person name="Kavagutti S V."/>
        </authorList>
    </citation>
    <scope>NUCLEOTIDE SEQUENCE</scope>
</reference>
<dbReference type="GO" id="GO:0008270">
    <property type="term" value="F:zinc ion binding"/>
    <property type="evidence" value="ECO:0007669"/>
    <property type="project" value="InterPro"/>
</dbReference>
<dbReference type="SUPFAM" id="SSF52540">
    <property type="entry name" value="P-loop containing nucleoside triphosphate hydrolases"/>
    <property type="match status" value="1"/>
</dbReference>